<evidence type="ECO:0000313" key="2">
    <source>
        <dbReference type="EMBL" id="ACZ38522.1"/>
    </source>
</evidence>
<dbReference type="HOGENOM" id="CLU_186753_0_0_0"/>
<dbReference type="OrthoDB" id="5244559at2"/>
<dbReference type="RefSeq" id="WP_012871569.1">
    <property type="nucleotide sequence ID" value="NC_013523.1"/>
</dbReference>
<dbReference type="STRING" id="479434.Sthe_1086"/>
<reference evidence="3" key="1">
    <citation type="submission" date="2009-11" db="EMBL/GenBank/DDBJ databases">
        <title>The complete chromosome 1 of Sphaerobacter thermophilus DSM 20745.</title>
        <authorList>
            <person name="Lucas S."/>
            <person name="Copeland A."/>
            <person name="Lapidus A."/>
            <person name="Glavina del Rio T."/>
            <person name="Dalin E."/>
            <person name="Tice H."/>
            <person name="Bruce D."/>
            <person name="Goodwin L."/>
            <person name="Pitluck S."/>
            <person name="Kyrpides N."/>
            <person name="Mavromatis K."/>
            <person name="Ivanova N."/>
            <person name="Mikhailova N."/>
            <person name="LaButti K.M."/>
            <person name="Clum A."/>
            <person name="Sun H.I."/>
            <person name="Brettin T."/>
            <person name="Detter J.C."/>
            <person name="Han C."/>
            <person name="Larimer F."/>
            <person name="Land M."/>
            <person name="Hauser L."/>
            <person name="Markowitz V."/>
            <person name="Cheng J.F."/>
            <person name="Hugenholtz P."/>
            <person name="Woyke T."/>
            <person name="Wu D."/>
            <person name="Steenblock K."/>
            <person name="Schneider S."/>
            <person name="Pukall R."/>
            <person name="Goeker M."/>
            <person name="Klenk H.P."/>
            <person name="Eisen J.A."/>
        </authorList>
    </citation>
    <scope>NUCLEOTIDE SEQUENCE [LARGE SCALE GENOMIC DNA]</scope>
    <source>
        <strain evidence="3">ATCC 49802 / DSM 20745 / S 6022</strain>
    </source>
</reference>
<dbReference type="Proteomes" id="UP000002027">
    <property type="component" value="Chromosome 1"/>
</dbReference>
<evidence type="ECO:0000259" key="1">
    <source>
        <dbReference type="Pfam" id="PF22743"/>
    </source>
</evidence>
<accession>D1C2Q5</accession>
<dbReference type="Pfam" id="PF22743">
    <property type="entry name" value="PspAA"/>
    <property type="match status" value="1"/>
</dbReference>
<reference evidence="2 3" key="2">
    <citation type="journal article" date="2010" name="Stand. Genomic Sci.">
        <title>Complete genome sequence of Desulfohalobium retbaense type strain (HR(100)).</title>
        <authorList>
            <person name="Spring S."/>
            <person name="Nolan M."/>
            <person name="Lapidus A."/>
            <person name="Glavina Del Rio T."/>
            <person name="Copeland A."/>
            <person name="Tice H."/>
            <person name="Cheng J.F."/>
            <person name="Lucas S."/>
            <person name="Land M."/>
            <person name="Chen F."/>
            <person name="Bruce D."/>
            <person name="Goodwin L."/>
            <person name="Pitluck S."/>
            <person name="Ivanova N."/>
            <person name="Mavromatis K."/>
            <person name="Mikhailova N."/>
            <person name="Pati A."/>
            <person name="Chen A."/>
            <person name="Palaniappan K."/>
            <person name="Hauser L."/>
            <person name="Chang Y.J."/>
            <person name="Jeffries C.D."/>
            <person name="Munk C."/>
            <person name="Kiss H."/>
            <person name="Chain P."/>
            <person name="Han C."/>
            <person name="Brettin T."/>
            <person name="Detter J.C."/>
            <person name="Schuler E."/>
            <person name="Goker M."/>
            <person name="Rohde M."/>
            <person name="Bristow J."/>
            <person name="Eisen J.A."/>
            <person name="Markowitz V."/>
            <person name="Hugenholtz P."/>
            <person name="Kyrpides N.C."/>
            <person name="Klenk H.P."/>
        </authorList>
    </citation>
    <scope>NUCLEOTIDE SEQUENCE [LARGE SCALE GENOMIC DNA]</scope>
    <source>
        <strain evidence="3">ATCC 49802 / DSM 20745 / S 6022</strain>
    </source>
</reference>
<dbReference type="eggNOG" id="ENOG5032YW2">
    <property type="taxonomic scope" value="Bacteria"/>
</dbReference>
<proteinExistence type="predicted"/>
<keyword evidence="3" id="KW-1185">Reference proteome</keyword>
<protein>
    <recommendedName>
        <fullName evidence="1">PspA-associated domain-containing protein</fullName>
    </recommendedName>
</protein>
<dbReference type="KEGG" id="sti:Sthe_1086"/>
<dbReference type="AlphaFoldDB" id="D1C2Q5"/>
<name>D1C2Q5_SPHTD</name>
<sequence length="92" mass="10052">MIVRIATEGQYRIDSAYLDKLNEIDNDLVAAIAAGDKDRFKVLLNDLLALVREHGTPVPAEELVESEIVLPPPDTTFEEASEMFIGDGLVPG</sequence>
<dbReference type="InterPro" id="IPR054437">
    <property type="entry name" value="PspA-assoc_dom"/>
</dbReference>
<dbReference type="InParanoid" id="D1C2Q5"/>
<gene>
    <name evidence="2" type="ordered locus">Sthe_1086</name>
</gene>
<organism evidence="2 3">
    <name type="scientific">Sphaerobacter thermophilus (strain ATCC 49802 / DSM 20745 / KCCM 41009 / NCIMB 13125 / S 6022)</name>
    <dbReference type="NCBI Taxonomy" id="479434"/>
    <lineage>
        <taxon>Bacteria</taxon>
        <taxon>Pseudomonadati</taxon>
        <taxon>Thermomicrobiota</taxon>
        <taxon>Thermomicrobia</taxon>
        <taxon>Sphaerobacterales</taxon>
        <taxon>Sphaerobacterineae</taxon>
        <taxon>Sphaerobacteraceae</taxon>
        <taxon>Sphaerobacter</taxon>
    </lineage>
</organism>
<feature type="domain" description="PspA-associated" evidence="1">
    <location>
        <begin position="1"/>
        <end position="92"/>
    </location>
</feature>
<evidence type="ECO:0000313" key="3">
    <source>
        <dbReference type="Proteomes" id="UP000002027"/>
    </source>
</evidence>
<dbReference type="EMBL" id="CP001823">
    <property type="protein sequence ID" value="ACZ38522.1"/>
    <property type="molecule type" value="Genomic_DNA"/>
</dbReference>